<accession>A0AAV6P6K5</accession>
<evidence type="ECO:0000313" key="2">
    <source>
        <dbReference type="Proteomes" id="UP000685013"/>
    </source>
</evidence>
<evidence type="ECO:0000313" key="1">
    <source>
        <dbReference type="EMBL" id="KAG6608088.1"/>
    </source>
</evidence>
<sequence>MKDPWRQARPIRSKLGTIDTTGSLLFDSSNRHWFQTYLSSLDLDCPPRLTRGLIANLNTETGSNPTTKIGNRHIAVEARAAEMRAHARSVPATMMGRIARTDGGWPELNCNVLIIPSEMTNTVGFPLD</sequence>
<protein>
    <submittedName>
        <fullName evidence="1">Uncharacterized protein</fullName>
    </submittedName>
</protein>
<gene>
    <name evidence="1" type="ORF">SDJN03_01430</name>
</gene>
<dbReference type="EMBL" id="JAGKQH010000001">
    <property type="protein sequence ID" value="KAG6608088.1"/>
    <property type="molecule type" value="Genomic_DNA"/>
</dbReference>
<feature type="non-terminal residue" evidence="1">
    <location>
        <position position="1"/>
    </location>
</feature>
<keyword evidence="2" id="KW-1185">Reference proteome</keyword>
<dbReference type="AlphaFoldDB" id="A0AAV6P6K5"/>
<proteinExistence type="predicted"/>
<organism evidence="1 2">
    <name type="scientific">Cucurbita argyrosperma subsp. sororia</name>
    <dbReference type="NCBI Taxonomy" id="37648"/>
    <lineage>
        <taxon>Eukaryota</taxon>
        <taxon>Viridiplantae</taxon>
        <taxon>Streptophyta</taxon>
        <taxon>Embryophyta</taxon>
        <taxon>Tracheophyta</taxon>
        <taxon>Spermatophyta</taxon>
        <taxon>Magnoliopsida</taxon>
        <taxon>eudicotyledons</taxon>
        <taxon>Gunneridae</taxon>
        <taxon>Pentapetalae</taxon>
        <taxon>rosids</taxon>
        <taxon>fabids</taxon>
        <taxon>Cucurbitales</taxon>
        <taxon>Cucurbitaceae</taxon>
        <taxon>Cucurbiteae</taxon>
        <taxon>Cucurbita</taxon>
    </lineage>
</organism>
<comment type="caution">
    <text evidence="1">The sequence shown here is derived from an EMBL/GenBank/DDBJ whole genome shotgun (WGS) entry which is preliminary data.</text>
</comment>
<reference evidence="1 2" key="1">
    <citation type="journal article" date="2021" name="Hortic Res">
        <title>The domestication of Cucurbita argyrosperma as revealed by the genome of its wild relative.</title>
        <authorList>
            <person name="Barrera-Redondo J."/>
            <person name="Sanchez-de la Vega G."/>
            <person name="Aguirre-Liguori J.A."/>
            <person name="Castellanos-Morales G."/>
            <person name="Gutierrez-Guerrero Y.T."/>
            <person name="Aguirre-Dugua X."/>
            <person name="Aguirre-Planter E."/>
            <person name="Tenaillon M.I."/>
            <person name="Lira-Saade R."/>
            <person name="Eguiarte L.E."/>
        </authorList>
    </citation>
    <scope>NUCLEOTIDE SEQUENCE [LARGE SCALE GENOMIC DNA]</scope>
    <source>
        <strain evidence="1">JBR-2021</strain>
    </source>
</reference>
<name>A0AAV6P6K5_9ROSI</name>
<dbReference type="Proteomes" id="UP000685013">
    <property type="component" value="Chromosome 1"/>
</dbReference>